<keyword evidence="2" id="KW-1185">Reference proteome</keyword>
<name>A0A840V3F9_9BACT</name>
<organism evidence="1 2">
    <name type="scientific">Desulfoprunum benzoelyticum</name>
    <dbReference type="NCBI Taxonomy" id="1506996"/>
    <lineage>
        <taxon>Bacteria</taxon>
        <taxon>Pseudomonadati</taxon>
        <taxon>Thermodesulfobacteriota</taxon>
        <taxon>Desulfobulbia</taxon>
        <taxon>Desulfobulbales</taxon>
        <taxon>Desulfobulbaceae</taxon>
        <taxon>Desulfoprunum</taxon>
    </lineage>
</organism>
<dbReference type="RefSeq" id="WP_183350856.1">
    <property type="nucleotide sequence ID" value="NZ_JACHEO010000010.1"/>
</dbReference>
<sequence>MDDSVSYSRIENDILPKFRKQISEAESTEDLKNFFRYSVQELFRQIFAGKIEIGQEDVRLMPDNQPPFAISDQIQADEAFSSVWNNSDLSSIITRLSETATHRYLHLAKNLKKTEAKIRM</sequence>
<comment type="caution">
    <text evidence="1">The sequence shown here is derived from an EMBL/GenBank/DDBJ whole genome shotgun (WGS) entry which is preliminary data.</text>
</comment>
<accession>A0A840V3F9</accession>
<evidence type="ECO:0000313" key="2">
    <source>
        <dbReference type="Proteomes" id="UP000539642"/>
    </source>
</evidence>
<dbReference type="EMBL" id="JACHEO010000010">
    <property type="protein sequence ID" value="MBB5348279.1"/>
    <property type="molecule type" value="Genomic_DNA"/>
</dbReference>
<evidence type="ECO:0000313" key="1">
    <source>
        <dbReference type="EMBL" id="MBB5348279.1"/>
    </source>
</evidence>
<gene>
    <name evidence="1" type="ORF">HNQ81_002010</name>
</gene>
<proteinExistence type="predicted"/>
<dbReference type="Proteomes" id="UP000539642">
    <property type="component" value="Unassembled WGS sequence"/>
</dbReference>
<protein>
    <submittedName>
        <fullName evidence="1">Uncharacterized protein</fullName>
    </submittedName>
</protein>
<dbReference type="AlphaFoldDB" id="A0A840V3F9"/>
<reference evidence="1 2" key="1">
    <citation type="submission" date="2020-08" db="EMBL/GenBank/DDBJ databases">
        <title>Genomic Encyclopedia of Type Strains, Phase IV (KMG-IV): sequencing the most valuable type-strain genomes for metagenomic binning, comparative biology and taxonomic classification.</title>
        <authorList>
            <person name="Goeker M."/>
        </authorList>
    </citation>
    <scope>NUCLEOTIDE SEQUENCE [LARGE SCALE GENOMIC DNA]</scope>
    <source>
        <strain evidence="1 2">DSM 28570</strain>
    </source>
</reference>